<name>A0A1B0BL15_9MUSC</name>
<dbReference type="SUPFAM" id="SSF54695">
    <property type="entry name" value="POZ domain"/>
    <property type="match status" value="1"/>
</dbReference>
<dbReference type="InterPro" id="IPR015915">
    <property type="entry name" value="Kelch-typ_b-propeller"/>
</dbReference>
<evidence type="ECO:0000256" key="2">
    <source>
        <dbReference type="ARBA" id="ARBA00022441"/>
    </source>
</evidence>
<evidence type="ECO:0000313" key="6">
    <source>
        <dbReference type="EnsemblMetazoa" id="GPPI033465-PA"/>
    </source>
</evidence>
<dbReference type="Pfam" id="PF01344">
    <property type="entry name" value="Kelch_1"/>
    <property type="match status" value="3"/>
</dbReference>
<keyword evidence="3" id="KW-0677">Repeat</keyword>
<dbReference type="InterPro" id="IPR017096">
    <property type="entry name" value="BTB-kelch_protein"/>
</dbReference>
<dbReference type="PANTHER" id="PTHR45632:SF30">
    <property type="entry name" value="BTB DOMAIN-CONTAINING PROTEIN"/>
    <property type="match status" value="1"/>
</dbReference>
<dbReference type="PANTHER" id="PTHR45632">
    <property type="entry name" value="LD33804P"/>
    <property type="match status" value="1"/>
</dbReference>
<dbReference type="Gene3D" id="3.30.710.10">
    <property type="entry name" value="Potassium Channel Kv1.1, Chain A"/>
    <property type="match status" value="1"/>
</dbReference>
<evidence type="ECO:0000256" key="1">
    <source>
        <dbReference type="ARBA" id="ARBA00013699"/>
    </source>
</evidence>
<dbReference type="PIRSF" id="PIRSF037037">
    <property type="entry name" value="Kelch-like_protein_gigaxonin"/>
    <property type="match status" value="1"/>
</dbReference>
<dbReference type="EMBL" id="JXJN01016163">
    <property type="status" value="NOT_ANNOTATED_CDS"/>
    <property type="molecule type" value="Genomic_DNA"/>
</dbReference>
<dbReference type="STRING" id="67801.A0A1B0BL15"/>
<evidence type="ECO:0000256" key="3">
    <source>
        <dbReference type="ARBA" id="ARBA00022737"/>
    </source>
</evidence>
<dbReference type="GO" id="GO:0003779">
    <property type="term" value="F:actin binding"/>
    <property type="evidence" value="ECO:0007669"/>
    <property type="project" value="UniProtKB-KW"/>
</dbReference>
<dbReference type="UniPathway" id="UPA00143"/>
<accession>A0A1B0BL15</accession>
<dbReference type="VEuPathDB" id="VectorBase:GPPI033465"/>
<dbReference type="Gene3D" id="2.120.10.80">
    <property type="entry name" value="Kelch-type beta propeller"/>
    <property type="match status" value="2"/>
</dbReference>
<dbReference type="AlphaFoldDB" id="A0A1B0BL15"/>
<reference evidence="6" key="2">
    <citation type="submission" date="2020-05" db="UniProtKB">
        <authorList>
            <consortium name="EnsemblMetazoa"/>
        </authorList>
    </citation>
    <scope>IDENTIFICATION</scope>
    <source>
        <strain evidence="6">IAEA</strain>
    </source>
</reference>
<dbReference type="SUPFAM" id="SSF117281">
    <property type="entry name" value="Kelch motif"/>
    <property type="match status" value="2"/>
</dbReference>
<comment type="function">
    <text evidence="4">Probable substrate-specific adapter of an E3 ubiquitin-protein ligase complex which mediates the ubiquitination and subsequent proteasomal degradation of target proteins. May have a role in synapse differentiation and growth.</text>
</comment>
<protein>
    <recommendedName>
        <fullName evidence="1">Kelch-like protein diablo</fullName>
    </recommendedName>
</protein>
<reference evidence="7" key="1">
    <citation type="submission" date="2015-01" db="EMBL/GenBank/DDBJ databases">
        <authorList>
            <person name="Aksoy S."/>
            <person name="Warren W."/>
            <person name="Wilson R.K."/>
        </authorList>
    </citation>
    <scope>NUCLEOTIDE SEQUENCE [LARGE SCALE GENOMIC DNA]</scope>
    <source>
        <strain evidence="7">IAEA</strain>
    </source>
</reference>
<evidence type="ECO:0000259" key="5">
    <source>
        <dbReference type="PROSITE" id="PS50097"/>
    </source>
</evidence>
<dbReference type="InterPro" id="IPR011333">
    <property type="entry name" value="SKP1/BTB/POZ_sf"/>
</dbReference>
<dbReference type="Proteomes" id="UP000092460">
    <property type="component" value="Unassembled WGS sequence"/>
</dbReference>
<keyword evidence="7" id="KW-1185">Reference proteome</keyword>
<dbReference type="Gene3D" id="1.25.40.420">
    <property type="match status" value="1"/>
</dbReference>
<sequence>MYRDYLSKSMAAKTVNQVQCLCPKKCKNLDYGKTYLDGLTKMRINQKLFDFSLDVDGELIYVHKLALAIASDYFAAMFEADMKERKERTAKLQDVDVVAIKALVDYIYTGIITLTAGNVEAVLSASDLFQIVWVKEQCIQFLKSNLNGENCFRVRKLADMHSCKDLQCVSHKYILDNFDDLIAEQHLLLLSFDEIKELIKVGQHLVKPEDIAYKAAINWVKYDLEKRKVHLAALMSQIRLPLVSPKFLRDHIVGEPLLTEDEKCNKFLIEALAYQLTKVTQLHEKCQAETKHRNENLHVLFGGGTMDLVTGIKECKMYDISKKCLVSISCMNENRFCNSLVSVHNGVYSVGGFNRGALNTAECYDSVCKRWIYVAPMNNTRHGFGICTYNDLIYVVGGYCTSTVESYHSATNKWYLCKNIPVTVGLFNRATVEENSIYSLTRETNGKNALFRFDPRDDKWCILNVMPARSAQYELVSSDRALFAIGKNDCKRLDIRANKWEPMPQMLSNRIGFSAVIAAKNIYVLGGEELNSQFVTSVERFNINNNEWTIIDPNGMQNCRGGAAVLSGDFDFS</sequence>
<dbReference type="FunFam" id="1.25.40.420:FF:000001">
    <property type="entry name" value="Kelch-like family member 12"/>
    <property type="match status" value="1"/>
</dbReference>
<organism evidence="6 7">
    <name type="scientific">Glossina palpalis gambiensis</name>
    <dbReference type="NCBI Taxonomy" id="67801"/>
    <lineage>
        <taxon>Eukaryota</taxon>
        <taxon>Metazoa</taxon>
        <taxon>Ecdysozoa</taxon>
        <taxon>Arthropoda</taxon>
        <taxon>Hexapoda</taxon>
        <taxon>Insecta</taxon>
        <taxon>Pterygota</taxon>
        <taxon>Neoptera</taxon>
        <taxon>Endopterygota</taxon>
        <taxon>Diptera</taxon>
        <taxon>Brachycera</taxon>
        <taxon>Muscomorpha</taxon>
        <taxon>Hippoboscoidea</taxon>
        <taxon>Glossinidae</taxon>
        <taxon>Glossina</taxon>
    </lineage>
</organism>
<dbReference type="InterPro" id="IPR006652">
    <property type="entry name" value="Kelch_1"/>
</dbReference>
<evidence type="ECO:0000256" key="4">
    <source>
        <dbReference type="ARBA" id="ARBA00043912"/>
    </source>
</evidence>
<proteinExistence type="predicted"/>
<dbReference type="SMART" id="SM00612">
    <property type="entry name" value="Kelch"/>
    <property type="match status" value="4"/>
</dbReference>
<evidence type="ECO:0000313" key="7">
    <source>
        <dbReference type="Proteomes" id="UP000092460"/>
    </source>
</evidence>
<dbReference type="Pfam" id="PF00651">
    <property type="entry name" value="BTB"/>
    <property type="match status" value="1"/>
</dbReference>
<keyword evidence="2" id="KW-0880">Kelch repeat</keyword>
<dbReference type="SMART" id="SM00225">
    <property type="entry name" value="BTB"/>
    <property type="match status" value="1"/>
</dbReference>
<dbReference type="PROSITE" id="PS50097">
    <property type="entry name" value="BTB"/>
    <property type="match status" value="1"/>
</dbReference>
<dbReference type="Pfam" id="PF07707">
    <property type="entry name" value="BACK"/>
    <property type="match status" value="1"/>
</dbReference>
<dbReference type="InterPro" id="IPR000210">
    <property type="entry name" value="BTB/POZ_dom"/>
</dbReference>
<dbReference type="EnsemblMetazoa" id="GPPI033465-RA">
    <property type="protein sequence ID" value="GPPI033465-PA"/>
    <property type="gene ID" value="GPPI033465"/>
</dbReference>
<feature type="domain" description="BTB" evidence="5">
    <location>
        <begin position="49"/>
        <end position="116"/>
    </location>
</feature>
<dbReference type="InterPro" id="IPR011705">
    <property type="entry name" value="BACK"/>
</dbReference>
<dbReference type="GO" id="GO:0016567">
    <property type="term" value="P:protein ubiquitination"/>
    <property type="evidence" value="ECO:0007669"/>
    <property type="project" value="UniProtKB-UniPathway"/>
</dbReference>
<dbReference type="SMART" id="SM00875">
    <property type="entry name" value="BACK"/>
    <property type="match status" value="1"/>
</dbReference>